<dbReference type="Pfam" id="PF00899">
    <property type="entry name" value="ThiF"/>
    <property type="match status" value="1"/>
</dbReference>
<dbReference type="EMBL" id="GDJX01024635">
    <property type="protein sequence ID" value="JAT43301.1"/>
    <property type="molecule type" value="Transcribed_RNA"/>
</dbReference>
<evidence type="ECO:0000256" key="6">
    <source>
        <dbReference type="ARBA" id="ARBA00023242"/>
    </source>
</evidence>
<dbReference type="Gene3D" id="3.40.50.720">
    <property type="entry name" value="NAD(P)-binding Rossmann-like Domain"/>
    <property type="match status" value="1"/>
</dbReference>
<dbReference type="GO" id="GO:0031510">
    <property type="term" value="C:SUMO activating enzyme complex"/>
    <property type="evidence" value="ECO:0007669"/>
    <property type="project" value="TreeGrafter"/>
</dbReference>
<dbReference type="FunFam" id="3.40.50.720:FF:000404">
    <property type="entry name" value="SUMO-activating enzyme subunit 1B-2"/>
    <property type="match status" value="1"/>
</dbReference>
<evidence type="ECO:0000256" key="4">
    <source>
        <dbReference type="ARBA" id="ARBA00022786"/>
    </source>
</evidence>
<dbReference type="GO" id="GO:0005737">
    <property type="term" value="C:cytoplasm"/>
    <property type="evidence" value="ECO:0007669"/>
    <property type="project" value="TreeGrafter"/>
</dbReference>
<sequence length="384" mass="42518">RTLRSFAWSLPSQPFPATATPRFLLCCSSRASPSSPHPHLFGHSLCSSRGRVVLEMDGAAAGGEELTAQETALYDRQIRVWGVDAQRRLSKSHVLVIGMTGTTVEFCKNIVLAGVGSLTLMDDRPVTEDAIQANFLIPPDETKWQEGSIAKLCCDSLKEFNPMVPVSVEKGDLSNFEEEFFDKFDVVIVSRCPLGTKKEINNKCRRRPKRIAFYIVDCRGSCGEIFVDLQNYDYTQKKDDGTTECHLNYPSLEEAIELPWRSLPRKVTKLYFTMRVIENFEESAGRKPGEISLSDLPNVLSLQKQLCEAQSLNDSYIPVSLLERILVAGTSEHPPVCAILGGILGQEAIKVLSGKGDPVKNFFFFDTIDGKGVIEDISAATLTS</sequence>
<dbReference type="GO" id="GO:0019948">
    <property type="term" value="F:SUMO activating enzyme activity"/>
    <property type="evidence" value="ECO:0007669"/>
    <property type="project" value="TreeGrafter"/>
</dbReference>
<dbReference type="PANTHER" id="PTHR10953:SF162">
    <property type="entry name" value="SUMO-ACTIVATING ENZYME SUBUNIT 1"/>
    <property type="match status" value="1"/>
</dbReference>
<keyword evidence="5" id="KW-0007">Acetylation</keyword>
<comment type="similarity">
    <text evidence="3">Belongs to the ubiquitin-activating E1 family.</text>
</comment>
<accession>A0A1D1XLP3</accession>
<name>A0A1D1XLP3_9ARAE</name>
<dbReference type="InterPro" id="IPR045886">
    <property type="entry name" value="ThiF/MoeB/HesA"/>
</dbReference>
<organism evidence="10">
    <name type="scientific">Anthurium amnicola</name>
    <dbReference type="NCBI Taxonomy" id="1678845"/>
    <lineage>
        <taxon>Eukaryota</taxon>
        <taxon>Viridiplantae</taxon>
        <taxon>Streptophyta</taxon>
        <taxon>Embryophyta</taxon>
        <taxon>Tracheophyta</taxon>
        <taxon>Spermatophyta</taxon>
        <taxon>Magnoliopsida</taxon>
        <taxon>Liliopsida</taxon>
        <taxon>Araceae</taxon>
        <taxon>Pothoideae</taxon>
        <taxon>Potheae</taxon>
        <taxon>Anthurium</taxon>
    </lineage>
</organism>
<evidence type="ECO:0000256" key="3">
    <source>
        <dbReference type="ARBA" id="ARBA00005673"/>
    </source>
</evidence>
<dbReference type="InterPro" id="IPR000011">
    <property type="entry name" value="UBQ/SUMO-activ_enz_E1-like"/>
</dbReference>
<dbReference type="InterPro" id="IPR035985">
    <property type="entry name" value="Ubiquitin-activating_enz"/>
</dbReference>
<evidence type="ECO:0000313" key="10">
    <source>
        <dbReference type="EMBL" id="JAT43301.1"/>
    </source>
</evidence>
<feature type="non-terminal residue" evidence="10">
    <location>
        <position position="1"/>
    </location>
</feature>
<evidence type="ECO:0000256" key="5">
    <source>
        <dbReference type="ARBA" id="ARBA00022990"/>
    </source>
</evidence>
<evidence type="ECO:0000256" key="2">
    <source>
        <dbReference type="ARBA" id="ARBA00004718"/>
    </source>
</evidence>
<protein>
    <recommendedName>
        <fullName evidence="7">Ubiquitin-like 1-activating enzyme E1A</fullName>
    </recommendedName>
</protein>
<evidence type="ECO:0000256" key="1">
    <source>
        <dbReference type="ARBA" id="ARBA00004123"/>
    </source>
</evidence>
<dbReference type="InterPro" id="IPR000594">
    <property type="entry name" value="ThiF_NAD_FAD-bd"/>
</dbReference>
<evidence type="ECO:0000256" key="8">
    <source>
        <dbReference type="ARBA" id="ARBA00063459"/>
    </source>
</evidence>
<gene>
    <name evidence="10" type="primary">SAE1B-2_1</name>
    <name evidence="10" type="ORF">g.46568</name>
</gene>
<proteinExistence type="inferred from homology"/>
<evidence type="ECO:0000259" key="9">
    <source>
        <dbReference type="Pfam" id="PF00899"/>
    </source>
</evidence>
<reference evidence="10" key="1">
    <citation type="submission" date="2015-07" db="EMBL/GenBank/DDBJ databases">
        <title>Transcriptome Assembly of Anthurium amnicola.</title>
        <authorList>
            <person name="Suzuki J."/>
        </authorList>
    </citation>
    <scope>NUCLEOTIDE SEQUENCE</scope>
</reference>
<dbReference type="GO" id="GO:0016925">
    <property type="term" value="P:protein sumoylation"/>
    <property type="evidence" value="ECO:0007669"/>
    <property type="project" value="TreeGrafter"/>
</dbReference>
<keyword evidence="6" id="KW-0539">Nucleus</keyword>
<dbReference type="PRINTS" id="PR01849">
    <property type="entry name" value="UBIQUITINACT"/>
</dbReference>
<dbReference type="AlphaFoldDB" id="A0A1D1XLP3"/>
<comment type="pathway">
    <text evidence="2">Protein modification; protein sumoylation.</text>
</comment>
<comment type="subcellular location">
    <subcellularLocation>
        <location evidence="1">Nucleus</location>
    </subcellularLocation>
</comment>
<keyword evidence="4" id="KW-0833">Ubl conjugation pathway</keyword>
<dbReference type="SUPFAM" id="SSF69572">
    <property type="entry name" value="Activating enzymes of the ubiquitin-like proteins"/>
    <property type="match status" value="1"/>
</dbReference>
<feature type="domain" description="THIF-type NAD/FAD binding fold" evidence="9">
    <location>
        <begin position="74"/>
        <end position="371"/>
    </location>
</feature>
<dbReference type="PANTHER" id="PTHR10953">
    <property type="entry name" value="UBIQUITIN-ACTIVATING ENZYME E1"/>
    <property type="match status" value="1"/>
</dbReference>
<evidence type="ECO:0000256" key="7">
    <source>
        <dbReference type="ARBA" id="ARBA00044354"/>
    </source>
</evidence>
<comment type="subunit">
    <text evidence="8">Heterodimer of SAE1A or SAE1B and SAE2. The complex binds SUMO proteins via SAE2.</text>
</comment>